<proteinExistence type="inferred from homology"/>
<feature type="domain" description="Carboxylesterase type B" evidence="4">
    <location>
        <begin position="48"/>
        <end position="519"/>
    </location>
</feature>
<dbReference type="InterPro" id="IPR019826">
    <property type="entry name" value="Carboxylesterase_B_AS"/>
</dbReference>
<keyword evidence="6" id="KW-1185">Reference proteome</keyword>
<feature type="signal peptide" evidence="3">
    <location>
        <begin position="1"/>
        <end position="32"/>
    </location>
</feature>
<comment type="similarity">
    <text evidence="1 3">Belongs to the type-B carboxylesterase/lipase family.</text>
</comment>
<dbReference type="PROSITE" id="PS00122">
    <property type="entry name" value="CARBOXYLESTERASE_B_1"/>
    <property type="match status" value="1"/>
</dbReference>
<feature type="chain" id="PRO_5044986794" description="Carboxylic ester hydrolase" evidence="3">
    <location>
        <begin position="33"/>
        <end position="540"/>
    </location>
</feature>
<dbReference type="InterPro" id="IPR050309">
    <property type="entry name" value="Type-B_Carboxylest/Lipase"/>
</dbReference>
<evidence type="ECO:0000313" key="6">
    <source>
        <dbReference type="Proteomes" id="UP001291653"/>
    </source>
</evidence>
<evidence type="ECO:0000259" key="4">
    <source>
        <dbReference type="Pfam" id="PF00135"/>
    </source>
</evidence>
<reference evidence="5 6" key="1">
    <citation type="submission" date="2022-10" db="EMBL/GenBank/DDBJ databases">
        <title>Draft genome sequence of Streptomyces sp. YSPA8.</title>
        <authorList>
            <person name="Moriuchi R."/>
            <person name="Dohra H."/>
            <person name="Yamamura H."/>
            <person name="Kodani S."/>
        </authorList>
    </citation>
    <scope>NUCLEOTIDE SEQUENCE [LARGE SCALE GENOMIC DNA]</scope>
    <source>
        <strain evidence="5 6">YSPA8</strain>
    </source>
</reference>
<dbReference type="EMBL" id="BSBI01000009">
    <property type="protein sequence ID" value="GLF96881.1"/>
    <property type="molecule type" value="Genomic_DNA"/>
</dbReference>
<keyword evidence="3" id="KW-0732">Signal</keyword>
<dbReference type="InterPro" id="IPR029058">
    <property type="entry name" value="AB_hydrolase_fold"/>
</dbReference>
<dbReference type="Proteomes" id="UP001291653">
    <property type="component" value="Unassembled WGS sequence"/>
</dbReference>
<protein>
    <recommendedName>
        <fullName evidence="3">Carboxylic ester hydrolase</fullName>
        <ecNumber evidence="3">3.1.1.-</ecNumber>
    </recommendedName>
</protein>
<keyword evidence="2 3" id="KW-0378">Hydrolase</keyword>
<dbReference type="Pfam" id="PF00135">
    <property type="entry name" value="COesterase"/>
    <property type="match status" value="1"/>
</dbReference>
<evidence type="ECO:0000256" key="1">
    <source>
        <dbReference type="ARBA" id="ARBA00005964"/>
    </source>
</evidence>
<dbReference type="PANTHER" id="PTHR11559">
    <property type="entry name" value="CARBOXYLESTERASE"/>
    <property type="match status" value="1"/>
</dbReference>
<dbReference type="InterPro" id="IPR002018">
    <property type="entry name" value="CarbesteraseB"/>
</dbReference>
<evidence type="ECO:0000313" key="5">
    <source>
        <dbReference type="EMBL" id="GLF96881.1"/>
    </source>
</evidence>
<name>A0ABQ5P2Q8_9ACTN</name>
<comment type="caution">
    <text evidence="5">The sequence shown here is derived from an EMBL/GenBank/DDBJ whole genome shotgun (WGS) entry which is preliminary data.</text>
</comment>
<dbReference type="Gene3D" id="3.40.50.1820">
    <property type="entry name" value="alpha/beta hydrolase"/>
    <property type="match status" value="1"/>
</dbReference>
<dbReference type="RefSeq" id="WP_323448902.1">
    <property type="nucleotide sequence ID" value="NZ_BSBI01000009.1"/>
</dbReference>
<dbReference type="SUPFAM" id="SSF53474">
    <property type="entry name" value="alpha/beta-Hydrolases"/>
    <property type="match status" value="1"/>
</dbReference>
<dbReference type="EC" id="3.1.1.-" evidence="3"/>
<accession>A0ABQ5P2Q8</accession>
<evidence type="ECO:0000256" key="3">
    <source>
        <dbReference type="RuleBase" id="RU361235"/>
    </source>
</evidence>
<sequence>MTDRERRRPRGLRALALALGVCALLTTGTGQAAGTAPVPGGRAPAEGPVVTLDTGKVRGTDAGETRVFSGIPYAQPPVGALRWRDPRPARPWTGVADATAPGQVCTQVEGARTVGGEDCLFVNVTAPERGGAKPLPVLVWLHGGGFTTGSGDLYDARRLAAREGVVVVTVNYRLGALGFLGLPGLRGSGTFGLADQLAALRWTQRNAAAFGGDRTRVTVAGESAGGMSVCALLTAPAARGLFSRAAVQSGACTLDWPAGMLLPSVLTPAAAPYTPLERVRENGRATAARLGCAEGDELGCMRSRPAAEVLSAMGQTGSPAYGGELLPEHPSDALRAGRFLKVPVLLGTTRDEGRGFVSFAPPVTAQGYGELLRSAFGDRAETVARRYPLSAYAQPALAWSAVSTDRSWACPTLAAGRLLARHTPVHLYEFADPDAPAVVPVPAGFPSGAAHGSELPYLFDLGGVPWPGLAAEQWRLADRMSGYWGAFARTGVPRAADAPAWPRFTAREETVLALAPGPGGIAPTAYGDRHQCGFWEALGR</sequence>
<organism evidence="5 6">
    <name type="scientific">Streptomyces yaizuensis</name>
    <dbReference type="NCBI Taxonomy" id="2989713"/>
    <lineage>
        <taxon>Bacteria</taxon>
        <taxon>Bacillati</taxon>
        <taxon>Actinomycetota</taxon>
        <taxon>Actinomycetes</taxon>
        <taxon>Kitasatosporales</taxon>
        <taxon>Streptomycetaceae</taxon>
        <taxon>Streptomyces</taxon>
    </lineage>
</organism>
<evidence type="ECO:0000256" key="2">
    <source>
        <dbReference type="ARBA" id="ARBA00022801"/>
    </source>
</evidence>
<gene>
    <name evidence="5" type="ORF">SYYSPA8_21310</name>
</gene>